<organism evidence="1 2">
    <name type="scientific">Tautonia sociabilis</name>
    <dbReference type="NCBI Taxonomy" id="2080755"/>
    <lineage>
        <taxon>Bacteria</taxon>
        <taxon>Pseudomonadati</taxon>
        <taxon>Planctomycetota</taxon>
        <taxon>Planctomycetia</taxon>
        <taxon>Isosphaerales</taxon>
        <taxon>Isosphaeraceae</taxon>
        <taxon>Tautonia</taxon>
    </lineage>
</organism>
<evidence type="ECO:0000313" key="1">
    <source>
        <dbReference type="EMBL" id="RUL85517.1"/>
    </source>
</evidence>
<comment type="caution">
    <text evidence="1">The sequence shown here is derived from an EMBL/GenBank/DDBJ whole genome shotgun (WGS) entry which is preliminary data.</text>
</comment>
<dbReference type="InterPro" id="IPR012440">
    <property type="entry name" value="DUF1641"/>
</dbReference>
<evidence type="ECO:0000313" key="2">
    <source>
        <dbReference type="Proteomes" id="UP000280296"/>
    </source>
</evidence>
<gene>
    <name evidence="1" type="ORF">TsocGM_18215</name>
</gene>
<name>A0A432MG14_9BACT</name>
<reference evidence="1 2" key="1">
    <citation type="submission" date="2018-12" db="EMBL/GenBank/DDBJ databases">
        <authorList>
            <person name="Toschakov S.V."/>
        </authorList>
    </citation>
    <scope>NUCLEOTIDE SEQUENCE [LARGE SCALE GENOMIC DNA]</scope>
    <source>
        <strain evidence="1 2">GM2012</strain>
    </source>
</reference>
<dbReference type="AlphaFoldDB" id="A0A432MG14"/>
<dbReference type="PANTHER" id="PTHR39180">
    <property type="match status" value="1"/>
</dbReference>
<reference evidence="1 2" key="2">
    <citation type="submission" date="2019-01" db="EMBL/GenBank/DDBJ databases">
        <title>Tautonia sociabilis, a novel thermotolerant planctomycete of Isosphaeraceae family, isolated from a 4000 m deep subterranean habitat.</title>
        <authorList>
            <person name="Kovaleva O.L."/>
            <person name="Elcheninov A.G."/>
            <person name="Van Heerden E."/>
            <person name="Toshchakov S.V."/>
            <person name="Novikov A."/>
            <person name="Bonch-Osmolovskaya E.A."/>
            <person name="Kublanov I.V."/>
        </authorList>
    </citation>
    <scope>NUCLEOTIDE SEQUENCE [LARGE SCALE GENOMIC DNA]</scope>
    <source>
        <strain evidence="1 2">GM2012</strain>
    </source>
</reference>
<accession>A0A432MG14</accession>
<dbReference type="EMBL" id="RYZH01000039">
    <property type="protein sequence ID" value="RUL85517.1"/>
    <property type="molecule type" value="Genomic_DNA"/>
</dbReference>
<keyword evidence="2" id="KW-1185">Reference proteome</keyword>
<sequence>MTPRIPGDQLDRVRALAVRPRPHPMRRWDRLMSENANSAESPTASPFEASRADLLDRLLDRLEHIDRVASRLERLADEAPPLMATAVDALDDSCRRLAESTGAGADERLGRVLRLLERLTDNDTSRALDALLDRIDRIEPLLERLDQLPGLLAVLVDALDESAGRLARQGIDVEVSLRQGVHALLWLGQRIREPELERLGILLRSDVLEPHALAVVGKTGRALAACHEGACDGATLEQVGPIGLLRALGDPDVRRSLAFAVQVGKRFGQSLSAPDAPGDGR</sequence>
<protein>
    <submittedName>
        <fullName evidence="1">DUF1641 domain-containing protein</fullName>
    </submittedName>
</protein>
<dbReference type="Pfam" id="PF07849">
    <property type="entry name" value="DUF1641"/>
    <property type="match status" value="1"/>
</dbReference>
<dbReference type="Proteomes" id="UP000280296">
    <property type="component" value="Unassembled WGS sequence"/>
</dbReference>
<proteinExistence type="predicted"/>
<dbReference type="PANTHER" id="PTHR39180:SF2">
    <property type="entry name" value="DUF1641 DOMAIN-CONTAINING PROTEIN"/>
    <property type="match status" value="1"/>
</dbReference>